<evidence type="ECO:0000313" key="2">
    <source>
        <dbReference type="EMBL" id="CAK9019718.1"/>
    </source>
</evidence>
<keyword evidence="3" id="KW-1185">Reference proteome</keyword>
<organism evidence="2 3">
    <name type="scientific">Durusdinium trenchii</name>
    <dbReference type="NCBI Taxonomy" id="1381693"/>
    <lineage>
        <taxon>Eukaryota</taxon>
        <taxon>Sar</taxon>
        <taxon>Alveolata</taxon>
        <taxon>Dinophyceae</taxon>
        <taxon>Suessiales</taxon>
        <taxon>Symbiodiniaceae</taxon>
        <taxon>Durusdinium</taxon>
    </lineage>
</organism>
<comment type="caution">
    <text evidence="2">The sequence shown here is derived from an EMBL/GenBank/DDBJ whole genome shotgun (WGS) entry which is preliminary data.</text>
</comment>
<accession>A0ABP0JZC4</accession>
<gene>
    <name evidence="2" type="ORF">SCF082_LOCUS14631</name>
</gene>
<name>A0ABP0JZC4_9DINO</name>
<protein>
    <submittedName>
        <fullName evidence="2">Uncharacterized protein</fullName>
    </submittedName>
</protein>
<sequence length="62" mass="6568">GWPADFGAQRAGRHGARSADGAAGGECRCGERCRERGGCSDGHAFGSQRLDWGREEEESIST</sequence>
<evidence type="ECO:0000256" key="1">
    <source>
        <dbReference type="SAM" id="MobiDB-lite"/>
    </source>
</evidence>
<feature type="region of interest" description="Disordered" evidence="1">
    <location>
        <begin position="1"/>
        <end position="62"/>
    </location>
</feature>
<proteinExistence type="predicted"/>
<feature type="non-terminal residue" evidence="2">
    <location>
        <position position="1"/>
    </location>
</feature>
<feature type="non-terminal residue" evidence="2">
    <location>
        <position position="62"/>
    </location>
</feature>
<evidence type="ECO:0000313" key="3">
    <source>
        <dbReference type="Proteomes" id="UP001642464"/>
    </source>
</evidence>
<dbReference type="EMBL" id="CAXAMM010009211">
    <property type="protein sequence ID" value="CAK9019718.1"/>
    <property type="molecule type" value="Genomic_DNA"/>
</dbReference>
<dbReference type="Proteomes" id="UP001642464">
    <property type="component" value="Unassembled WGS sequence"/>
</dbReference>
<reference evidence="2 3" key="1">
    <citation type="submission" date="2024-02" db="EMBL/GenBank/DDBJ databases">
        <authorList>
            <person name="Chen Y."/>
            <person name="Shah S."/>
            <person name="Dougan E. K."/>
            <person name="Thang M."/>
            <person name="Chan C."/>
        </authorList>
    </citation>
    <scope>NUCLEOTIDE SEQUENCE [LARGE SCALE GENOMIC DNA]</scope>
</reference>
<feature type="compositionally biased region" description="Basic and acidic residues" evidence="1">
    <location>
        <begin position="28"/>
        <end position="38"/>
    </location>
</feature>